<name>A0A1A8ZG18_9ACTN</name>
<evidence type="ECO:0000259" key="1">
    <source>
        <dbReference type="Pfam" id="PF00501"/>
    </source>
</evidence>
<dbReference type="GO" id="GO:0005737">
    <property type="term" value="C:cytoplasm"/>
    <property type="evidence" value="ECO:0007669"/>
    <property type="project" value="TreeGrafter"/>
</dbReference>
<dbReference type="EMBL" id="LT594323">
    <property type="protein sequence ID" value="SBT42783.1"/>
    <property type="molecule type" value="Genomic_DNA"/>
</dbReference>
<feature type="domain" description="AMP-dependent synthetase/ligase" evidence="1">
    <location>
        <begin position="17"/>
        <end position="364"/>
    </location>
</feature>
<proteinExistence type="predicted"/>
<feature type="domain" description="AMP-binding enzyme C-terminal" evidence="2">
    <location>
        <begin position="408"/>
        <end position="482"/>
    </location>
</feature>
<evidence type="ECO:0000313" key="3">
    <source>
        <dbReference type="EMBL" id="SBT42783.1"/>
    </source>
</evidence>
<dbReference type="InterPro" id="IPR000873">
    <property type="entry name" value="AMP-dep_synth/lig_dom"/>
</dbReference>
<dbReference type="GO" id="GO:0044550">
    <property type="term" value="P:secondary metabolite biosynthetic process"/>
    <property type="evidence" value="ECO:0007669"/>
    <property type="project" value="TreeGrafter"/>
</dbReference>
<dbReference type="InterPro" id="IPR020459">
    <property type="entry name" value="AMP-binding"/>
</dbReference>
<dbReference type="NCBIfam" id="TIGR01733">
    <property type="entry name" value="AA-adenyl-dom"/>
    <property type="match status" value="1"/>
</dbReference>
<accession>A0A1A8ZG18</accession>
<dbReference type="Pfam" id="PF13193">
    <property type="entry name" value="AMP-binding_C"/>
    <property type="match status" value="1"/>
</dbReference>
<dbReference type="PROSITE" id="PS00455">
    <property type="entry name" value="AMP_BINDING"/>
    <property type="match status" value="1"/>
</dbReference>
<dbReference type="RefSeq" id="WP_197675898.1">
    <property type="nucleotide sequence ID" value="NZ_LT594323.1"/>
</dbReference>
<keyword evidence="4" id="KW-1185">Reference proteome</keyword>
<dbReference type="InterPro" id="IPR045851">
    <property type="entry name" value="AMP-bd_C_sf"/>
</dbReference>
<sequence length="494" mass="52846">MSARPAAGPDELHALVRTAAARRPQAPAVHDGDRTLSYTELDRRADAFAAALRGLGIRPGDRVLLWAEKSAELVALMQGTLRAGAVYVPVAPTNPPARLLRIAASCRPALIVTDGVAERDPATNDWADRHPGAVLSELDGDPAAAPWYRSAPDELAYILYTSGSTGEPKGVCISHRNALAFVRWAAAETKLHGDDRLANHAPFNFDLSVFDLYGAFLAGAAVDLVPTALAYVPERLVELLDDTRGVTVWYSVPSALLLMMRQAGLLDREPPAALRVCVFAGEPFPVRDVRRLRAAWPEVRMFNWYGPTETNVCTSYEVTAADLDRERPLPIGRAASDASLALDPPDAEEGEIVVTGPTVMLGYWGRPAQDGPYRTGDIGRWDDDGNLEYVGRRDAMVKVRGHRVELGEIEAALAAHPDVAAVAVLVVGSGLDARLHAVVVPGPQGAPGLLALKGHCAARLARYMIIDSVSTVAELPRTANGKTDRAALLATLTG</sequence>
<dbReference type="PANTHER" id="PTHR45527:SF1">
    <property type="entry name" value="FATTY ACID SYNTHASE"/>
    <property type="match status" value="1"/>
</dbReference>
<gene>
    <name evidence="3" type="ORF">GA0070611_2093</name>
</gene>
<dbReference type="Proteomes" id="UP000199385">
    <property type="component" value="Chromosome I"/>
</dbReference>
<dbReference type="PRINTS" id="PR00154">
    <property type="entry name" value="AMPBINDING"/>
</dbReference>
<reference evidence="4" key="1">
    <citation type="submission" date="2016-06" db="EMBL/GenBank/DDBJ databases">
        <authorList>
            <person name="Varghese N."/>
            <person name="Submissions Spin"/>
        </authorList>
    </citation>
    <scope>NUCLEOTIDE SEQUENCE [LARGE SCALE GENOMIC DNA]</scope>
    <source>
        <strain evidence="4">DSM 44815</strain>
    </source>
</reference>
<evidence type="ECO:0000259" key="2">
    <source>
        <dbReference type="Pfam" id="PF13193"/>
    </source>
</evidence>
<dbReference type="InterPro" id="IPR042099">
    <property type="entry name" value="ANL_N_sf"/>
</dbReference>
<protein>
    <submittedName>
        <fullName evidence="3">Amino acid adenylation domain-containing protein</fullName>
    </submittedName>
</protein>
<dbReference type="InterPro" id="IPR010071">
    <property type="entry name" value="AA_adenyl_dom"/>
</dbReference>
<dbReference type="Gene3D" id="3.30.300.30">
    <property type="match status" value="1"/>
</dbReference>
<dbReference type="InterPro" id="IPR025110">
    <property type="entry name" value="AMP-bd_C"/>
</dbReference>
<dbReference type="STRING" id="261654.GA0070611_2093"/>
<organism evidence="3 4">
    <name type="scientific">Micromonospora auratinigra</name>
    <dbReference type="NCBI Taxonomy" id="261654"/>
    <lineage>
        <taxon>Bacteria</taxon>
        <taxon>Bacillati</taxon>
        <taxon>Actinomycetota</taxon>
        <taxon>Actinomycetes</taxon>
        <taxon>Micromonosporales</taxon>
        <taxon>Micromonosporaceae</taxon>
        <taxon>Micromonospora</taxon>
    </lineage>
</organism>
<dbReference type="GO" id="GO:0031177">
    <property type="term" value="F:phosphopantetheine binding"/>
    <property type="evidence" value="ECO:0007669"/>
    <property type="project" value="TreeGrafter"/>
</dbReference>
<dbReference type="Gene3D" id="3.40.50.12780">
    <property type="entry name" value="N-terminal domain of ligase-like"/>
    <property type="match status" value="1"/>
</dbReference>
<dbReference type="InterPro" id="IPR020845">
    <property type="entry name" value="AMP-binding_CS"/>
</dbReference>
<dbReference type="SUPFAM" id="SSF56801">
    <property type="entry name" value="Acetyl-CoA synthetase-like"/>
    <property type="match status" value="1"/>
</dbReference>
<dbReference type="GO" id="GO:0043041">
    <property type="term" value="P:amino acid activation for nonribosomal peptide biosynthetic process"/>
    <property type="evidence" value="ECO:0007669"/>
    <property type="project" value="TreeGrafter"/>
</dbReference>
<evidence type="ECO:0000313" key="4">
    <source>
        <dbReference type="Proteomes" id="UP000199385"/>
    </source>
</evidence>
<dbReference type="Pfam" id="PF00501">
    <property type="entry name" value="AMP-binding"/>
    <property type="match status" value="1"/>
</dbReference>
<dbReference type="PANTHER" id="PTHR45527">
    <property type="entry name" value="NONRIBOSOMAL PEPTIDE SYNTHETASE"/>
    <property type="match status" value="1"/>
</dbReference>
<dbReference type="PATRIC" id="fig|261654.4.peg.2130"/>
<dbReference type="AlphaFoldDB" id="A0A1A8ZG18"/>